<reference evidence="6" key="1">
    <citation type="submission" date="2014-02" db="EMBL/GenBank/DDBJ databases">
        <authorList>
            <person name="Genoscope - CEA"/>
        </authorList>
    </citation>
    <scope>NUCLEOTIDE SEQUENCE</scope>
    <source>
        <strain evidence="6">LS3</strain>
    </source>
</reference>
<comment type="similarity">
    <text evidence="2">Belongs to the CYSTM1 family.</text>
</comment>
<evidence type="ECO:0000256" key="1">
    <source>
        <dbReference type="ARBA" id="ARBA00004370"/>
    </source>
</evidence>
<sequence>MSYYPPQQPQPAYGYPPQQGYAQPPPQPIYIQQQPQRNDNDGCCCGLCAGLTCCLCLDCLF</sequence>
<comment type="subcellular location">
    <subcellularLocation>
        <location evidence="1">Membrane</location>
    </subcellularLocation>
</comment>
<gene>
    <name evidence="6" type="ORF">GNLVRS02_ARAD1B17578g</name>
</gene>
<name>A0A060TBR3_BLAAD</name>
<feature type="compositionally biased region" description="Low complexity" evidence="4">
    <location>
        <begin position="1"/>
        <end position="22"/>
    </location>
</feature>
<dbReference type="Pfam" id="PF12734">
    <property type="entry name" value="CYSTM"/>
    <property type="match status" value="1"/>
</dbReference>
<feature type="domain" description="Cysteine-rich transmembrane" evidence="5">
    <location>
        <begin position="28"/>
        <end position="61"/>
    </location>
</feature>
<protein>
    <submittedName>
        <fullName evidence="6">ARAD1B17578p</fullName>
    </submittedName>
</protein>
<evidence type="ECO:0000256" key="4">
    <source>
        <dbReference type="SAM" id="MobiDB-lite"/>
    </source>
</evidence>
<evidence type="ECO:0000313" key="6">
    <source>
        <dbReference type="EMBL" id="CDP36636.1"/>
    </source>
</evidence>
<feature type="region of interest" description="Disordered" evidence="4">
    <location>
        <begin position="1"/>
        <end position="38"/>
    </location>
</feature>
<proteinExistence type="inferred from homology"/>
<evidence type="ECO:0000259" key="5">
    <source>
        <dbReference type="Pfam" id="PF12734"/>
    </source>
</evidence>
<evidence type="ECO:0000256" key="2">
    <source>
        <dbReference type="ARBA" id="ARBA00009444"/>
    </source>
</evidence>
<dbReference type="GO" id="GO:0016020">
    <property type="term" value="C:membrane"/>
    <property type="evidence" value="ECO:0007669"/>
    <property type="project" value="UniProtKB-SubCell"/>
</dbReference>
<accession>A0A060TBR3</accession>
<evidence type="ECO:0000256" key="3">
    <source>
        <dbReference type="ARBA" id="ARBA00023136"/>
    </source>
</evidence>
<organism evidence="6">
    <name type="scientific">Blastobotrys adeninivorans</name>
    <name type="common">Yeast</name>
    <name type="synonym">Arxula adeninivorans</name>
    <dbReference type="NCBI Taxonomy" id="409370"/>
    <lineage>
        <taxon>Eukaryota</taxon>
        <taxon>Fungi</taxon>
        <taxon>Dikarya</taxon>
        <taxon>Ascomycota</taxon>
        <taxon>Saccharomycotina</taxon>
        <taxon>Dipodascomycetes</taxon>
        <taxon>Dipodascales</taxon>
        <taxon>Trichomonascaceae</taxon>
        <taxon>Blastobotrys</taxon>
    </lineage>
</organism>
<dbReference type="AlphaFoldDB" id="A0A060TBR3"/>
<dbReference type="InterPro" id="IPR028144">
    <property type="entry name" value="CYSTM_dom"/>
</dbReference>
<keyword evidence="3" id="KW-0472">Membrane</keyword>
<reference evidence="6" key="2">
    <citation type="submission" date="2014-06" db="EMBL/GenBank/DDBJ databases">
        <title>The complete genome of Blastobotrys (Arxula) adeninivorans LS3 - a yeast of biotechnological interest.</title>
        <authorList>
            <person name="Kunze G."/>
            <person name="Gaillardin C."/>
            <person name="Czernicka M."/>
            <person name="Durrens P."/>
            <person name="Martin T."/>
            <person name="Boer E."/>
            <person name="Gabaldon T."/>
            <person name="Cruz J."/>
            <person name="Talla E."/>
            <person name="Marck C."/>
            <person name="Goffeau A."/>
            <person name="Barbe V."/>
            <person name="Baret P."/>
            <person name="Baronian K."/>
            <person name="Beier S."/>
            <person name="Bleykasten C."/>
            <person name="Bode R."/>
            <person name="Casaregola S."/>
            <person name="Despons L."/>
            <person name="Fairhead C."/>
            <person name="Giersberg M."/>
            <person name="Gierski P."/>
            <person name="Hahnel U."/>
            <person name="Hartmann A."/>
            <person name="Jankowska D."/>
            <person name="Jubin C."/>
            <person name="Jung P."/>
            <person name="Lafontaine I."/>
            <person name="Leh-Louis V."/>
            <person name="Lemaire M."/>
            <person name="Marcet-Houben M."/>
            <person name="Mascher M."/>
            <person name="Morel G."/>
            <person name="Richard G.-F."/>
            <person name="Riechen J."/>
            <person name="Sacerdot C."/>
            <person name="Sarkar A."/>
            <person name="Savel G."/>
            <person name="Schacherer J."/>
            <person name="Sherman D."/>
            <person name="Straub M.-L."/>
            <person name="Stein N."/>
            <person name="Thierry A."/>
            <person name="Trautwein-Schult A."/>
            <person name="Westhof E."/>
            <person name="Worch S."/>
            <person name="Dujon B."/>
            <person name="Souciet J.-L."/>
            <person name="Wincker P."/>
            <person name="Scholz U."/>
            <person name="Neuveglise N."/>
        </authorList>
    </citation>
    <scope>NUCLEOTIDE SEQUENCE</scope>
    <source>
        <strain evidence="6">LS3</strain>
    </source>
</reference>
<dbReference type="EMBL" id="HG937692">
    <property type="protein sequence ID" value="CDP36636.1"/>
    <property type="molecule type" value="Genomic_DNA"/>
</dbReference>